<comment type="caution">
    <text evidence="2">The sequence shown here is derived from an EMBL/GenBank/DDBJ whole genome shotgun (WGS) entry which is preliminary data.</text>
</comment>
<evidence type="ECO:0000313" key="2">
    <source>
        <dbReference type="EMBL" id="MBB5348409.1"/>
    </source>
</evidence>
<evidence type="ECO:0000313" key="3">
    <source>
        <dbReference type="Proteomes" id="UP000539642"/>
    </source>
</evidence>
<gene>
    <name evidence="2" type="ORF">HNQ81_002144</name>
</gene>
<dbReference type="Proteomes" id="UP000539642">
    <property type="component" value="Unassembled WGS sequence"/>
</dbReference>
<evidence type="ECO:0000256" key="1">
    <source>
        <dbReference type="SAM" id="SignalP"/>
    </source>
</evidence>
<dbReference type="EMBL" id="JACHEO010000011">
    <property type="protein sequence ID" value="MBB5348409.1"/>
    <property type="molecule type" value="Genomic_DNA"/>
</dbReference>
<dbReference type="Pfam" id="PF09673">
    <property type="entry name" value="TrbC_Ftype"/>
    <property type="match status" value="1"/>
</dbReference>
<dbReference type="RefSeq" id="WP_183351119.1">
    <property type="nucleotide sequence ID" value="NZ_JACHEO010000011.1"/>
</dbReference>
<proteinExistence type="predicted"/>
<feature type="signal peptide" evidence="1">
    <location>
        <begin position="1"/>
        <end position="24"/>
    </location>
</feature>
<sequence length="257" mass="28914">MLYLLRQLIFASFILCSFPWPGHAQDLTESDVSLIMKKAREDAAKMALPVNKYDEEGLKAAEETSRLFHSPEFQERVQCEQQRLEKEVFGQYTAPWKRKSQQTAAEQAGPQGSLAAGEKVFLFISSSVPDETVHAYIAGLDKAAEPNILLVMRGMVGGMSSARANKGQSYFSRILKKELNCPRTEKPCERYEVPIHLQPSLFTRYGITRVPAVVYEHEGNAFLIQGDAGLDFLLERINREVKSTGMTKLIKKIRGTL</sequence>
<keyword evidence="3" id="KW-1185">Reference proteome</keyword>
<keyword evidence="1" id="KW-0732">Signal</keyword>
<accession>A0A840V3U1</accession>
<reference evidence="2 3" key="1">
    <citation type="submission" date="2020-08" db="EMBL/GenBank/DDBJ databases">
        <title>Genomic Encyclopedia of Type Strains, Phase IV (KMG-IV): sequencing the most valuable type-strain genomes for metagenomic binning, comparative biology and taxonomic classification.</title>
        <authorList>
            <person name="Goeker M."/>
        </authorList>
    </citation>
    <scope>NUCLEOTIDE SEQUENCE [LARGE SCALE GENOMIC DNA]</scope>
    <source>
        <strain evidence="2 3">DSM 28570</strain>
    </source>
</reference>
<organism evidence="2 3">
    <name type="scientific">Desulfoprunum benzoelyticum</name>
    <dbReference type="NCBI Taxonomy" id="1506996"/>
    <lineage>
        <taxon>Bacteria</taxon>
        <taxon>Pseudomonadati</taxon>
        <taxon>Thermodesulfobacteriota</taxon>
        <taxon>Desulfobulbia</taxon>
        <taxon>Desulfobulbales</taxon>
        <taxon>Desulfobulbaceae</taxon>
        <taxon>Desulfoprunum</taxon>
    </lineage>
</organism>
<feature type="chain" id="PRO_5032854572" description="Conjugal transfer protein TrbC" evidence="1">
    <location>
        <begin position="25"/>
        <end position="257"/>
    </location>
</feature>
<evidence type="ECO:0008006" key="4">
    <source>
        <dbReference type="Google" id="ProtNLM"/>
    </source>
</evidence>
<name>A0A840V3U1_9BACT</name>
<dbReference type="AlphaFoldDB" id="A0A840V3U1"/>
<dbReference type="InterPro" id="IPR019106">
    <property type="entry name" value="T4SS_TrbC"/>
</dbReference>
<protein>
    <recommendedName>
        <fullName evidence="4">Conjugal transfer protein TrbC</fullName>
    </recommendedName>
</protein>